<name>A0AA89T3Q6_9GAMM</name>
<dbReference type="Gene3D" id="1.10.8.640">
    <property type="entry name" value="Cytochrome C biogenesis protein"/>
    <property type="match status" value="1"/>
</dbReference>
<comment type="similarity">
    <text evidence="1 7">Belongs to the CcmH/CycL/Ccl2/NrfF family.</text>
</comment>
<proteinExistence type="inferred from homology"/>
<dbReference type="Proteomes" id="UP000563601">
    <property type="component" value="Unassembled WGS sequence"/>
</dbReference>
<evidence type="ECO:0000256" key="7">
    <source>
        <dbReference type="RuleBase" id="RU364112"/>
    </source>
</evidence>
<dbReference type="GO" id="GO:0046872">
    <property type="term" value="F:metal ion binding"/>
    <property type="evidence" value="ECO:0007669"/>
    <property type="project" value="UniProtKB-KW"/>
</dbReference>
<keyword evidence="7" id="KW-0472">Membrane</keyword>
<dbReference type="PANTHER" id="PTHR47870">
    <property type="entry name" value="CYTOCHROME C-TYPE BIOGENESIS PROTEIN CCMH"/>
    <property type="match status" value="1"/>
</dbReference>
<keyword evidence="4 7" id="KW-0732">Signal</keyword>
<dbReference type="PANTHER" id="PTHR47870:SF1">
    <property type="entry name" value="CYTOCHROME C-TYPE BIOGENESIS PROTEIN CCMH"/>
    <property type="match status" value="1"/>
</dbReference>
<gene>
    <name evidence="9" type="ORF">HNQ53_000917</name>
</gene>
<keyword evidence="7" id="KW-1133">Transmembrane helix</keyword>
<dbReference type="RefSeq" id="WP_237567877.1">
    <property type="nucleotide sequence ID" value="NZ_CP047491.1"/>
</dbReference>
<keyword evidence="2 7" id="KW-0349">Heme</keyword>
<evidence type="ECO:0000256" key="4">
    <source>
        <dbReference type="ARBA" id="ARBA00022729"/>
    </source>
</evidence>
<evidence type="ECO:0000256" key="5">
    <source>
        <dbReference type="ARBA" id="ARBA00022748"/>
    </source>
</evidence>
<keyword evidence="7" id="KW-0812">Transmembrane</keyword>
<evidence type="ECO:0000256" key="1">
    <source>
        <dbReference type="ARBA" id="ARBA00010342"/>
    </source>
</evidence>
<dbReference type="GO" id="GO:0005886">
    <property type="term" value="C:plasma membrane"/>
    <property type="evidence" value="ECO:0007669"/>
    <property type="project" value="TreeGrafter"/>
</dbReference>
<evidence type="ECO:0000256" key="6">
    <source>
        <dbReference type="ARBA" id="ARBA00023004"/>
    </source>
</evidence>
<dbReference type="FunFam" id="1.10.8.640:FF:000001">
    <property type="entry name" value="Cytochrome c-type biogenesis protein"/>
    <property type="match status" value="1"/>
</dbReference>
<evidence type="ECO:0000259" key="8">
    <source>
        <dbReference type="Pfam" id="PF03918"/>
    </source>
</evidence>
<dbReference type="Pfam" id="PF03918">
    <property type="entry name" value="CcmH"/>
    <property type="match status" value="1"/>
</dbReference>
<dbReference type="InterPro" id="IPR038297">
    <property type="entry name" value="CcmH/CycL/NrfF/Ccl2_sf"/>
</dbReference>
<dbReference type="InterPro" id="IPR005616">
    <property type="entry name" value="CcmH/CycL/Ccl2/NrfF_N"/>
</dbReference>
<keyword evidence="3 7" id="KW-0479">Metal-binding</keyword>
<comment type="caution">
    <text evidence="9">The sequence shown here is derived from an EMBL/GenBank/DDBJ whole genome shotgun (WGS) entry which is preliminary data.</text>
</comment>
<organism evidence="9 10">
    <name type="scientific">Microbulbifer hydrolyticus</name>
    <dbReference type="NCBI Taxonomy" id="48074"/>
    <lineage>
        <taxon>Bacteria</taxon>
        <taxon>Pseudomonadati</taxon>
        <taxon>Pseudomonadota</taxon>
        <taxon>Gammaproteobacteria</taxon>
        <taxon>Cellvibrionales</taxon>
        <taxon>Microbulbiferaceae</taxon>
        <taxon>Microbulbifer</taxon>
    </lineage>
</organism>
<keyword evidence="5" id="KW-0201">Cytochrome c-type biogenesis</keyword>
<evidence type="ECO:0000256" key="2">
    <source>
        <dbReference type="ARBA" id="ARBA00022617"/>
    </source>
</evidence>
<reference evidence="9 10" key="1">
    <citation type="submission" date="2020-08" db="EMBL/GenBank/DDBJ databases">
        <title>Genomic Encyclopedia of Type Strains, Phase IV (KMG-IV): sequencing the most valuable type-strain genomes for metagenomic binning, comparative biology and taxonomic classification.</title>
        <authorList>
            <person name="Goeker M."/>
        </authorList>
    </citation>
    <scope>NUCLEOTIDE SEQUENCE [LARGE SCALE GENOMIC DNA]</scope>
    <source>
        <strain evidence="9 10">DSM 11525</strain>
    </source>
</reference>
<dbReference type="GO" id="GO:0017004">
    <property type="term" value="P:cytochrome complex assembly"/>
    <property type="evidence" value="ECO:0007669"/>
    <property type="project" value="UniProtKB-KW"/>
</dbReference>
<comment type="function">
    <text evidence="7">Possible subunit of a heme lyase.</text>
</comment>
<protein>
    <recommendedName>
        <fullName evidence="7">Cytochrome c-type biogenesis protein</fullName>
    </recommendedName>
</protein>
<sequence length="176" mass="19664">MPNKIHRTPLIATLTLLVAVVMPIAVARASVEVEPLSSRELQARYEVLIEEMRCPKCQNQNLAGSDSMVATDLRREIRRLLEEGFSDREINDYMVARYGDFVLYRPPLQRNTLALWLAPGVFAALGLLTLIMIVVRSRSGRGGQQGEASDELSVEEQRRLAQLLNADEQGGSKNND</sequence>
<keyword evidence="6 7" id="KW-0408">Iron</keyword>
<dbReference type="CDD" id="cd16378">
    <property type="entry name" value="CcmH_N"/>
    <property type="match status" value="1"/>
</dbReference>
<evidence type="ECO:0000256" key="3">
    <source>
        <dbReference type="ARBA" id="ARBA00022723"/>
    </source>
</evidence>
<dbReference type="AlphaFoldDB" id="A0AA89T3Q6"/>
<feature type="domain" description="CcmH/CycL/Ccl2/NrfF N-terminal" evidence="8">
    <location>
        <begin position="18"/>
        <end position="164"/>
    </location>
</feature>
<evidence type="ECO:0000313" key="10">
    <source>
        <dbReference type="Proteomes" id="UP000563601"/>
    </source>
</evidence>
<dbReference type="EMBL" id="JACHHR010000001">
    <property type="protein sequence ID" value="MBB5210729.1"/>
    <property type="molecule type" value="Genomic_DNA"/>
</dbReference>
<evidence type="ECO:0000313" key="9">
    <source>
        <dbReference type="EMBL" id="MBB5210729.1"/>
    </source>
</evidence>
<feature type="transmembrane region" description="Helical" evidence="7">
    <location>
        <begin position="113"/>
        <end position="135"/>
    </location>
</feature>
<dbReference type="InterPro" id="IPR051263">
    <property type="entry name" value="C-type_cytochrome_biogenesis"/>
</dbReference>
<accession>A0AA89T3Q6</accession>